<dbReference type="InterPro" id="IPR036224">
    <property type="entry name" value="GINS_bundle-like_dom_sf"/>
</dbReference>
<keyword evidence="9" id="KW-1185">Reference proteome</keyword>
<comment type="subunit">
    <text evidence="5">Component of the GINS complex.</text>
</comment>
<evidence type="ECO:0000256" key="4">
    <source>
        <dbReference type="ARBA" id="ARBA00023242"/>
    </source>
</evidence>
<evidence type="ECO:0000259" key="7">
    <source>
        <dbReference type="Pfam" id="PF24997"/>
    </source>
</evidence>
<feature type="domain" description="GINS subunit" evidence="6">
    <location>
        <begin position="61"/>
        <end position="124"/>
    </location>
</feature>
<evidence type="ECO:0000256" key="3">
    <source>
        <dbReference type="ARBA" id="ARBA00022705"/>
    </source>
</evidence>
<proteinExistence type="inferred from homology"/>
<evidence type="ECO:0000256" key="5">
    <source>
        <dbReference type="RuleBase" id="RU368085"/>
    </source>
</evidence>
<dbReference type="EMBL" id="MDYQ01000178">
    <property type="protein sequence ID" value="PRP79602.1"/>
    <property type="molecule type" value="Genomic_DNA"/>
</dbReference>
<dbReference type="PANTHER" id="PTHR12914">
    <property type="entry name" value="PARTNER OF SLD5"/>
    <property type="match status" value="1"/>
</dbReference>
<comment type="caution">
    <text evidence="8">The sequence shown here is derived from an EMBL/GenBank/DDBJ whole genome shotgun (WGS) entry which is preliminary data.</text>
</comment>
<comment type="function">
    <text evidence="5">Required for correct functioning of the GINS complex, a complex that plays an essential role in the initiation of DNA replication, and progression of DNA replication forks. GINS complex seems to bind preferentially to single-stranded DNA.</text>
</comment>
<dbReference type="InParanoid" id="A0A2P6N6M3"/>
<dbReference type="InterPro" id="IPR005339">
    <property type="entry name" value="GINS_Psf1"/>
</dbReference>
<evidence type="ECO:0000259" key="6">
    <source>
        <dbReference type="Pfam" id="PF05916"/>
    </source>
</evidence>
<organism evidence="8 9">
    <name type="scientific">Planoprotostelium fungivorum</name>
    <dbReference type="NCBI Taxonomy" id="1890364"/>
    <lineage>
        <taxon>Eukaryota</taxon>
        <taxon>Amoebozoa</taxon>
        <taxon>Evosea</taxon>
        <taxon>Variosea</taxon>
        <taxon>Cavosteliida</taxon>
        <taxon>Cavosteliaceae</taxon>
        <taxon>Planoprotostelium</taxon>
    </lineage>
</organism>
<dbReference type="OrthoDB" id="10252587at2759"/>
<evidence type="ECO:0000256" key="2">
    <source>
        <dbReference type="ARBA" id="ARBA00006677"/>
    </source>
</evidence>
<dbReference type="AlphaFoldDB" id="A0A2P6N6M3"/>
<gene>
    <name evidence="8" type="ORF">PROFUN_14536</name>
</gene>
<comment type="similarity">
    <text evidence="2 5">Belongs to the GINS1/PSF1 family.</text>
</comment>
<dbReference type="Proteomes" id="UP000241769">
    <property type="component" value="Unassembled WGS sequence"/>
</dbReference>
<dbReference type="SUPFAM" id="SSF158573">
    <property type="entry name" value="GINS helical bundle-like"/>
    <property type="match status" value="1"/>
</dbReference>
<comment type="subcellular location">
    <subcellularLocation>
        <location evidence="1 5">Nucleus</location>
    </subcellularLocation>
</comment>
<name>A0A2P6N6M3_9EUKA</name>
<accession>A0A2P6N6M3</accession>
<dbReference type="STRING" id="1890364.A0A2P6N6M3"/>
<protein>
    <recommendedName>
        <fullName evidence="5">DNA replication complex GINS protein PSF1</fullName>
    </recommendedName>
</protein>
<dbReference type="InterPro" id="IPR056783">
    <property type="entry name" value="PSF1_C"/>
</dbReference>
<dbReference type="Pfam" id="PF24997">
    <property type="entry name" value="PSF1_C"/>
    <property type="match status" value="1"/>
</dbReference>
<evidence type="ECO:0000256" key="1">
    <source>
        <dbReference type="ARBA" id="ARBA00004123"/>
    </source>
</evidence>
<dbReference type="Gene3D" id="1.20.58.1030">
    <property type="match status" value="1"/>
</dbReference>
<dbReference type="FunCoup" id="A0A2P6N6M3">
    <property type="interactions" value="271"/>
</dbReference>
<dbReference type="Pfam" id="PF05916">
    <property type="entry name" value="Sld5"/>
    <property type="match status" value="1"/>
</dbReference>
<dbReference type="CDD" id="cd11710">
    <property type="entry name" value="GINS_A_psf1"/>
    <property type="match status" value="1"/>
</dbReference>
<evidence type="ECO:0000313" key="8">
    <source>
        <dbReference type="EMBL" id="PRP79602.1"/>
    </source>
</evidence>
<keyword evidence="3 5" id="KW-0235">DNA replication</keyword>
<dbReference type="PANTHER" id="PTHR12914:SF2">
    <property type="entry name" value="DNA REPLICATION COMPLEX GINS PROTEIN PSF1"/>
    <property type="match status" value="1"/>
</dbReference>
<dbReference type="InterPro" id="IPR021151">
    <property type="entry name" value="GINS_A"/>
</dbReference>
<dbReference type="GO" id="GO:0000811">
    <property type="term" value="C:GINS complex"/>
    <property type="evidence" value="ECO:0007669"/>
    <property type="project" value="UniProtKB-UniRule"/>
</dbReference>
<dbReference type="GO" id="GO:1902983">
    <property type="term" value="P:DNA strand elongation involved in mitotic DNA replication"/>
    <property type="evidence" value="ECO:0007669"/>
    <property type="project" value="TreeGrafter"/>
</dbReference>
<feature type="domain" description="DNA replication complex GINS protein PSF1 C-terminal" evidence="7">
    <location>
        <begin position="141"/>
        <end position="189"/>
    </location>
</feature>
<reference evidence="8 9" key="1">
    <citation type="journal article" date="2018" name="Genome Biol. Evol.">
        <title>Multiple Roots of Fruiting Body Formation in Amoebozoa.</title>
        <authorList>
            <person name="Hillmann F."/>
            <person name="Forbes G."/>
            <person name="Novohradska S."/>
            <person name="Ferling I."/>
            <person name="Riege K."/>
            <person name="Groth M."/>
            <person name="Westermann M."/>
            <person name="Marz M."/>
            <person name="Spaller T."/>
            <person name="Winckler T."/>
            <person name="Schaap P."/>
            <person name="Glockner G."/>
        </authorList>
    </citation>
    <scope>NUCLEOTIDE SEQUENCE [LARGE SCALE GENOMIC DNA]</scope>
    <source>
        <strain evidence="8 9">Jena</strain>
    </source>
</reference>
<keyword evidence="4 5" id="KW-0539">Nucleus</keyword>
<evidence type="ECO:0000313" key="9">
    <source>
        <dbReference type="Proteomes" id="UP000241769"/>
    </source>
</evidence>
<sequence length="190" mass="21682">MSNSKVIALLQELSNSSTLPPYDEETVRETGQEINNTHSEIIQLFAETPAKERKRLGSSVVVRHHTIARNKRCILAYLKNRIDVIKQLRWELDNSIPEDVMQNFGSKEGEFLVKYDEILTQYIDDVGVDLCKDLQGPPQVLYIQARVLEDCQLPGDDQEEGRLLKKGTEHFLKRSDVEGLIRAGVLQHVI</sequence>